<evidence type="ECO:0000313" key="9">
    <source>
        <dbReference type="EMBL" id="KAF9950159.1"/>
    </source>
</evidence>
<dbReference type="Gene3D" id="1.20.1560.10">
    <property type="entry name" value="ABC transporter type 1, transmembrane domain"/>
    <property type="match status" value="1"/>
</dbReference>
<comment type="subcellular location">
    <subcellularLocation>
        <location evidence="1">Membrane</location>
        <topology evidence="1">Multi-pass membrane protein</topology>
    </subcellularLocation>
</comment>
<dbReference type="SUPFAM" id="SSF90123">
    <property type="entry name" value="ABC transporter transmembrane region"/>
    <property type="match status" value="1"/>
</dbReference>
<evidence type="ECO:0000256" key="3">
    <source>
        <dbReference type="ARBA" id="ARBA00022692"/>
    </source>
</evidence>
<dbReference type="PANTHER" id="PTHR24223">
    <property type="entry name" value="ATP-BINDING CASSETTE SUB-FAMILY C"/>
    <property type="match status" value="1"/>
</dbReference>
<comment type="similarity">
    <text evidence="2">Belongs to the ABC transporter superfamily. ABCC family. Conjugate transporter (TC 3.A.1.208) subfamily.</text>
</comment>
<dbReference type="EMBL" id="JAAAHW010007215">
    <property type="protein sequence ID" value="KAF9950159.1"/>
    <property type="molecule type" value="Genomic_DNA"/>
</dbReference>
<organism evidence="9 10">
    <name type="scientific">Modicella reniformis</name>
    <dbReference type="NCBI Taxonomy" id="1440133"/>
    <lineage>
        <taxon>Eukaryota</taxon>
        <taxon>Fungi</taxon>
        <taxon>Fungi incertae sedis</taxon>
        <taxon>Mucoromycota</taxon>
        <taxon>Mortierellomycotina</taxon>
        <taxon>Mortierellomycetes</taxon>
        <taxon>Mortierellales</taxon>
        <taxon>Mortierellaceae</taxon>
        <taxon>Modicella</taxon>
    </lineage>
</organism>
<proteinExistence type="inferred from homology"/>
<keyword evidence="7 8" id="KW-0472">Membrane</keyword>
<evidence type="ECO:0000256" key="5">
    <source>
        <dbReference type="ARBA" id="ARBA00022840"/>
    </source>
</evidence>
<evidence type="ECO:0000256" key="2">
    <source>
        <dbReference type="ARBA" id="ARBA00009726"/>
    </source>
</evidence>
<keyword evidence="5" id="KW-0067">ATP-binding</keyword>
<keyword evidence="4" id="KW-0547">Nucleotide-binding</keyword>
<evidence type="ECO:0000256" key="4">
    <source>
        <dbReference type="ARBA" id="ARBA00022741"/>
    </source>
</evidence>
<reference evidence="9" key="1">
    <citation type="journal article" date="2020" name="Fungal Divers.">
        <title>Resolving the Mortierellaceae phylogeny through synthesis of multi-gene phylogenetics and phylogenomics.</title>
        <authorList>
            <person name="Vandepol N."/>
            <person name="Liber J."/>
            <person name="Desiro A."/>
            <person name="Na H."/>
            <person name="Kennedy M."/>
            <person name="Barry K."/>
            <person name="Grigoriev I.V."/>
            <person name="Miller A.N."/>
            <person name="O'Donnell K."/>
            <person name="Stajich J.E."/>
            <person name="Bonito G."/>
        </authorList>
    </citation>
    <scope>NUCLEOTIDE SEQUENCE</scope>
    <source>
        <strain evidence="9">MES-2147</strain>
    </source>
</reference>
<dbReference type="GO" id="GO:0016020">
    <property type="term" value="C:membrane"/>
    <property type="evidence" value="ECO:0007669"/>
    <property type="project" value="UniProtKB-SubCell"/>
</dbReference>
<keyword evidence="6 8" id="KW-1133">Transmembrane helix</keyword>
<evidence type="ECO:0000256" key="8">
    <source>
        <dbReference type="SAM" id="Phobius"/>
    </source>
</evidence>
<evidence type="ECO:0000256" key="1">
    <source>
        <dbReference type="ARBA" id="ARBA00004141"/>
    </source>
</evidence>
<keyword evidence="3 8" id="KW-0812">Transmembrane</keyword>
<accession>A0A9P6IWH2</accession>
<dbReference type="PANTHER" id="PTHR24223:SF456">
    <property type="entry name" value="MULTIDRUG RESISTANCE-ASSOCIATED PROTEIN LETHAL(2)03659"/>
    <property type="match status" value="1"/>
</dbReference>
<evidence type="ECO:0000313" key="10">
    <source>
        <dbReference type="Proteomes" id="UP000749646"/>
    </source>
</evidence>
<dbReference type="GO" id="GO:0042626">
    <property type="term" value="F:ATPase-coupled transmembrane transporter activity"/>
    <property type="evidence" value="ECO:0007669"/>
    <property type="project" value="TreeGrafter"/>
</dbReference>
<keyword evidence="10" id="KW-1185">Reference proteome</keyword>
<evidence type="ECO:0000256" key="7">
    <source>
        <dbReference type="ARBA" id="ARBA00023136"/>
    </source>
</evidence>
<dbReference type="InterPro" id="IPR036640">
    <property type="entry name" value="ABC1_TM_sf"/>
</dbReference>
<sequence>MSLDHIINRFSKNMVAFDTLLNEIYRMYTATSAMVLSTCILISVIFPYFLIPLVPMLVFTTFLLPTTDRRRLVNITFSFILVCTFLRETQWTSYHSCYREQNRFMHFIDLKNRLYFLSYSIQSWLGVRLENIANTLVFCTSLLGVCGQSEINPATIGLVLSYTMSVTGTFNWAVRQYAEVSSKLRHPLLFQITDQTIRGQPLAPPKIRNLKIRFRLELPLDPVLFSGTIRSNLDAFGKPPDQEFWEVLGRSDLKNYVPSCEGGLE</sequence>
<evidence type="ECO:0008006" key="11">
    <source>
        <dbReference type="Google" id="ProtNLM"/>
    </source>
</evidence>
<dbReference type="Proteomes" id="UP000749646">
    <property type="component" value="Unassembled WGS sequence"/>
</dbReference>
<protein>
    <recommendedName>
        <fullName evidence="11">ABC transmembrane type-1 domain-containing protein</fullName>
    </recommendedName>
</protein>
<dbReference type="AlphaFoldDB" id="A0A9P6IWH2"/>
<dbReference type="InterPro" id="IPR050173">
    <property type="entry name" value="ABC_transporter_C-like"/>
</dbReference>
<name>A0A9P6IWH2_9FUNG</name>
<dbReference type="GO" id="GO:0005524">
    <property type="term" value="F:ATP binding"/>
    <property type="evidence" value="ECO:0007669"/>
    <property type="project" value="UniProtKB-KW"/>
</dbReference>
<dbReference type="OrthoDB" id="6500128at2759"/>
<evidence type="ECO:0000256" key="6">
    <source>
        <dbReference type="ARBA" id="ARBA00022989"/>
    </source>
</evidence>
<feature type="transmembrane region" description="Helical" evidence="8">
    <location>
        <begin position="35"/>
        <end position="64"/>
    </location>
</feature>
<comment type="caution">
    <text evidence="9">The sequence shown here is derived from an EMBL/GenBank/DDBJ whole genome shotgun (WGS) entry which is preliminary data.</text>
</comment>
<gene>
    <name evidence="9" type="ORF">BGZ65_006824</name>
</gene>